<dbReference type="OrthoDB" id="5976624at2759"/>
<name>A0A9W9ZTS8_9CNID</name>
<evidence type="ECO:0000313" key="4">
    <source>
        <dbReference type="Proteomes" id="UP001163046"/>
    </source>
</evidence>
<sequence>MDTEARNTVSMASGATRNLKILLSSLEKPEDFSAKKEGPSEAEVFQQVIAELRTEVKALKEQVEQEKKITSDVKSLKTQQISTLTSKLANAVRQREQAENELAKVNKEMEELKEVAKAQAEEIKTKESKDDTDGQLTQDEHEAQQCGEEETGEVNKQDKTNANDDIALFCLEKDSVENDSVDESAVKNGNDEDTALFCLEKDSVESDSVDESAVKNGNDEDTALFCLEKDSVESDSVDESAVKNGNDEDIALFCLEKDSVESESVDELAVKNANDEDIALFCLEKDSVESEPVDELEVNGNGSLQLENNCDQLSMENSLHENSSKEELYQGVSRTEDSQSSSELSYFSLTGNLSVQDDSHEDVLIHLEDLQNSPSEMFDSNHVNPSFKTHEENPKETEETPQEFTKIQEDLCEVQEKLCSVSKISRDVNIVAEKRLEIIETTDLSSARKNRRIRTQNSEEEQESSPPTSPEAVSSGYTSNSADEKLANLLMNHGMADDHTTAMFPGNDSEEQEVHSKGFLVEYDDVIGGSKRAQDEKALEGFITREQVVTRTVLTNNYTNLEERCLSSNTMTDGGENDARKSSEQQNNFMSQVMSEEVEDLKQQLKNAVKEIGELRLENKEMKKEIQNLSSSTAEQAFLVKTTKFTDRLLREMKERETKVHVSRRHSAYEKYGLDRECGYQGITEQGQMRTTGEVMNRSARRKVSMPLKLIGAKLKEITRSVENMAIDTDLPEETFSDECAPDFVDYEHLLSTFNDHFELEESLTMETESSKTLAAQSAPFKHENRGKYQEVLVIRPWKNSARPIVFLLLQNLSSNLQRKIAH</sequence>
<protein>
    <submittedName>
        <fullName evidence="3">Uncharacterized protein</fullName>
    </submittedName>
</protein>
<feature type="region of interest" description="Disordered" evidence="2">
    <location>
        <begin position="374"/>
        <end position="403"/>
    </location>
</feature>
<feature type="coiled-coil region" evidence="1">
    <location>
        <begin position="591"/>
        <end position="632"/>
    </location>
</feature>
<feature type="region of interest" description="Disordered" evidence="2">
    <location>
        <begin position="116"/>
        <end position="160"/>
    </location>
</feature>
<evidence type="ECO:0000313" key="3">
    <source>
        <dbReference type="EMBL" id="KAJ7387295.1"/>
    </source>
</evidence>
<dbReference type="Proteomes" id="UP001163046">
    <property type="component" value="Unassembled WGS sequence"/>
</dbReference>
<feature type="compositionally biased region" description="Basic and acidic residues" evidence="2">
    <location>
        <begin position="318"/>
        <end position="328"/>
    </location>
</feature>
<proteinExistence type="predicted"/>
<accession>A0A9W9ZTS8</accession>
<feature type="compositionally biased region" description="Basic and acidic residues" evidence="2">
    <location>
        <begin position="388"/>
        <end position="398"/>
    </location>
</feature>
<reference evidence="3" key="1">
    <citation type="submission" date="2023-01" db="EMBL/GenBank/DDBJ databases">
        <title>Genome assembly of the deep-sea coral Lophelia pertusa.</title>
        <authorList>
            <person name="Herrera S."/>
            <person name="Cordes E."/>
        </authorList>
    </citation>
    <scope>NUCLEOTIDE SEQUENCE</scope>
    <source>
        <strain evidence="3">USNM1676648</strain>
        <tissue evidence="3">Polyp</tissue>
    </source>
</reference>
<evidence type="ECO:0000256" key="2">
    <source>
        <dbReference type="SAM" id="MobiDB-lite"/>
    </source>
</evidence>
<evidence type="ECO:0000256" key="1">
    <source>
        <dbReference type="SAM" id="Coils"/>
    </source>
</evidence>
<feature type="region of interest" description="Disordered" evidence="2">
    <location>
        <begin position="317"/>
        <end position="341"/>
    </location>
</feature>
<comment type="caution">
    <text evidence="3">The sequence shown here is derived from an EMBL/GenBank/DDBJ whole genome shotgun (WGS) entry which is preliminary data.</text>
</comment>
<feature type="region of interest" description="Disordered" evidence="2">
    <location>
        <begin position="445"/>
        <end position="479"/>
    </location>
</feature>
<gene>
    <name evidence="3" type="ORF">OS493_004275</name>
</gene>
<keyword evidence="4" id="KW-1185">Reference proteome</keyword>
<feature type="region of interest" description="Disordered" evidence="2">
    <location>
        <begin position="567"/>
        <end position="586"/>
    </location>
</feature>
<dbReference type="EMBL" id="MU825874">
    <property type="protein sequence ID" value="KAJ7387295.1"/>
    <property type="molecule type" value="Genomic_DNA"/>
</dbReference>
<keyword evidence="1" id="KW-0175">Coiled coil</keyword>
<organism evidence="3 4">
    <name type="scientific">Desmophyllum pertusum</name>
    <dbReference type="NCBI Taxonomy" id="174260"/>
    <lineage>
        <taxon>Eukaryota</taxon>
        <taxon>Metazoa</taxon>
        <taxon>Cnidaria</taxon>
        <taxon>Anthozoa</taxon>
        <taxon>Hexacorallia</taxon>
        <taxon>Scleractinia</taxon>
        <taxon>Caryophylliina</taxon>
        <taxon>Caryophylliidae</taxon>
        <taxon>Desmophyllum</taxon>
    </lineage>
</organism>
<dbReference type="AlphaFoldDB" id="A0A9W9ZTS8"/>
<feature type="compositionally biased region" description="Basic and acidic residues" evidence="2">
    <location>
        <begin position="116"/>
        <end position="143"/>
    </location>
</feature>